<dbReference type="Proteomes" id="UP000077589">
    <property type="component" value="Unassembled WGS sequence"/>
</dbReference>
<dbReference type="OrthoDB" id="8612294at2"/>
<comment type="caution">
    <text evidence="1">The sequence shown here is derived from an EMBL/GenBank/DDBJ whole genome shotgun (WGS) entry which is preliminary data.</text>
</comment>
<evidence type="ECO:0000313" key="1">
    <source>
        <dbReference type="EMBL" id="OAM18759.1"/>
    </source>
</evidence>
<dbReference type="EMBL" id="LXSG01000032">
    <property type="protein sequence ID" value="OAM18759.1"/>
    <property type="molecule type" value="Genomic_DNA"/>
</dbReference>
<reference evidence="2" key="1">
    <citation type="submission" date="2016-05" db="EMBL/GenBank/DDBJ databases">
        <title>Draft genome of Corynebacterium afermentans subsp. afermentans LCDC 88199T.</title>
        <authorList>
            <person name="Bernier A.-M."/>
            <person name="Bernard K."/>
        </authorList>
    </citation>
    <scope>NUCLEOTIDE SEQUENCE [LARGE SCALE GENOMIC DNA]</scope>
    <source>
        <strain evidence="2">NML04-0072</strain>
    </source>
</reference>
<dbReference type="AlphaFoldDB" id="A0A1A9RJ46"/>
<organism evidence="1 2">
    <name type="scientific">Eikenella corrodens</name>
    <dbReference type="NCBI Taxonomy" id="539"/>
    <lineage>
        <taxon>Bacteria</taxon>
        <taxon>Pseudomonadati</taxon>
        <taxon>Pseudomonadota</taxon>
        <taxon>Betaproteobacteria</taxon>
        <taxon>Neisseriales</taxon>
        <taxon>Neisseriaceae</taxon>
        <taxon>Eikenella</taxon>
    </lineage>
</organism>
<sequence length="64" mass="7545">MKLNRPPPRPLSEQEKIEVARKRAEWIAAFGEDDDMIRRLYEAGLIEGWRSIVKVERIENGDHQ</sequence>
<gene>
    <name evidence="1" type="ORF">A7P90_05645</name>
</gene>
<name>A0A1A9RJ46_EIKCO</name>
<dbReference type="RefSeq" id="WP_064084029.1">
    <property type="nucleotide sequence ID" value="NZ_LXSG01000032.1"/>
</dbReference>
<accession>A0A1A9RJ46</accession>
<evidence type="ECO:0000313" key="2">
    <source>
        <dbReference type="Proteomes" id="UP000077589"/>
    </source>
</evidence>
<proteinExistence type="predicted"/>
<protein>
    <submittedName>
        <fullName evidence="1">Uncharacterized protein</fullName>
    </submittedName>
</protein>